<protein>
    <submittedName>
        <fullName evidence="2">Uncharacterized protein</fullName>
    </submittedName>
</protein>
<reference evidence="2 3" key="1">
    <citation type="submission" date="2017-11" db="EMBL/GenBank/DDBJ databases">
        <title>De-novo sequencing of pomegranate (Punica granatum L.) genome.</title>
        <authorList>
            <person name="Akparov Z."/>
            <person name="Amiraslanov A."/>
            <person name="Hajiyeva S."/>
            <person name="Abbasov M."/>
            <person name="Kaur K."/>
            <person name="Hamwieh A."/>
            <person name="Solovyev V."/>
            <person name="Salamov A."/>
            <person name="Braich B."/>
            <person name="Kosarev P."/>
            <person name="Mahmoud A."/>
            <person name="Hajiyev E."/>
            <person name="Babayeva S."/>
            <person name="Izzatullayeva V."/>
            <person name="Mammadov A."/>
            <person name="Mammadov A."/>
            <person name="Sharifova S."/>
            <person name="Ojaghi J."/>
            <person name="Eynullazada K."/>
            <person name="Bayramov B."/>
            <person name="Abdulazimova A."/>
            <person name="Shahmuradov I."/>
        </authorList>
    </citation>
    <scope>NUCLEOTIDE SEQUENCE [LARGE SCALE GENOMIC DNA]</scope>
    <source>
        <strain evidence="3">cv. AG2017</strain>
        <tissue evidence="2">Leaf</tissue>
    </source>
</reference>
<dbReference type="Proteomes" id="UP000233551">
    <property type="component" value="Unassembled WGS sequence"/>
</dbReference>
<evidence type="ECO:0000313" key="2">
    <source>
        <dbReference type="EMBL" id="PKI33204.1"/>
    </source>
</evidence>
<feature type="region of interest" description="Disordered" evidence="1">
    <location>
        <begin position="1"/>
        <end position="35"/>
    </location>
</feature>
<comment type="caution">
    <text evidence="2">The sequence shown here is derived from an EMBL/GenBank/DDBJ whole genome shotgun (WGS) entry which is preliminary data.</text>
</comment>
<evidence type="ECO:0000313" key="3">
    <source>
        <dbReference type="Proteomes" id="UP000233551"/>
    </source>
</evidence>
<proteinExistence type="predicted"/>
<keyword evidence="3" id="KW-1185">Reference proteome</keyword>
<name>A0A2I0HN92_PUNGR</name>
<feature type="compositionally biased region" description="Basic and acidic residues" evidence="1">
    <location>
        <begin position="1"/>
        <end position="11"/>
    </location>
</feature>
<organism evidence="2 3">
    <name type="scientific">Punica granatum</name>
    <name type="common">Pomegranate</name>
    <dbReference type="NCBI Taxonomy" id="22663"/>
    <lineage>
        <taxon>Eukaryota</taxon>
        <taxon>Viridiplantae</taxon>
        <taxon>Streptophyta</taxon>
        <taxon>Embryophyta</taxon>
        <taxon>Tracheophyta</taxon>
        <taxon>Spermatophyta</taxon>
        <taxon>Magnoliopsida</taxon>
        <taxon>eudicotyledons</taxon>
        <taxon>Gunneridae</taxon>
        <taxon>Pentapetalae</taxon>
        <taxon>rosids</taxon>
        <taxon>malvids</taxon>
        <taxon>Myrtales</taxon>
        <taxon>Lythraceae</taxon>
        <taxon>Punica</taxon>
    </lineage>
</organism>
<dbReference type="EMBL" id="PGOL01006875">
    <property type="protein sequence ID" value="PKI33204.1"/>
    <property type="molecule type" value="Genomic_DNA"/>
</dbReference>
<sequence>MDRPSDCDHLFTGEGEGCEEPFEHDGTTRQGRGRKRHVVRARMHAECSGDSAPRESVLPRLDIQSGVDRPRSPIAPLCIVVPVSGIAVISVLHDCAPKIHREAFATLGTSLGKPCRVPKGPFPGVVYSSVDRAPGTLLEKASVRDRGCLGFSRMPPECARTCRCDSVMNSAAVPAPVASGLVVCLLFRSPSRSHLVDPAFFCHSCLHARMFVSDCRVTNSNPGFGQGFSCRKPVGPKRGADKIGLLSPIEARFPSFLVFSYVHEIGIVLSFP</sequence>
<gene>
    <name evidence="2" type="ORF">CRG98_046405</name>
</gene>
<evidence type="ECO:0000256" key="1">
    <source>
        <dbReference type="SAM" id="MobiDB-lite"/>
    </source>
</evidence>
<dbReference type="AlphaFoldDB" id="A0A2I0HN92"/>
<accession>A0A2I0HN92</accession>